<evidence type="ECO:0000256" key="2">
    <source>
        <dbReference type="RuleBase" id="RU000461"/>
    </source>
</evidence>
<keyword evidence="2" id="KW-0408">Iron</keyword>
<dbReference type="GO" id="GO:0016705">
    <property type="term" value="F:oxidoreductase activity, acting on paired donors, with incorporation or reduction of molecular oxygen"/>
    <property type="evidence" value="ECO:0007669"/>
    <property type="project" value="InterPro"/>
</dbReference>
<dbReference type="InterPro" id="IPR002397">
    <property type="entry name" value="Cyt_P450_B"/>
</dbReference>
<keyword evidence="2" id="KW-0479">Metal-binding</keyword>
<keyword evidence="4" id="KW-1185">Reference proteome</keyword>
<dbReference type="AlphaFoldDB" id="A0A562IPV3"/>
<dbReference type="Gene3D" id="1.10.630.10">
    <property type="entry name" value="Cytochrome P450"/>
    <property type="match status" value="1"/>
</dbReference>
<dbReference type="InterPro" id="IPR017972">
    <property type="entry name" value="Cyt_P450_CS"/>
</dbReference>
<gene>
    <name evidence="3" type="ORF">JD78_01275</name>
</gene>
<dbReference type="GO" id="GO:0005506">
    <property type="term" value="F:iron ion binding"/>
    <property type="evidence" value="ECO:0007669"/>
    <property type="project" value="InterPro"/>
</dbReference>
<protein>
    <recommendedName>
        <fullName evidence="5">Cytochrome P450</fullName>
    </recommendedName>
</protein>
<dbReference type="Proteomes" id="UP000321490">
    <property type="component" value="Unassembled WGS sequence"/>
</dbReference>
<name>A0A562IPV3_9ACTN</name>
<keyword evidence="2" id="KW-0349">Heme</keyword>
<dbReference type="OrthoDB" id="502624at2"/>
<comment type="caution">
    <text evidence="3">The sequence shown here is derived from an EMBL/GenBank/DDBJ whole genome shotgun (WGS) entry which is preliminary data.</text>
</comment>
<keyword evidence="2" id="KW-0503">Monooxygenase</keyword>
<evidence type="ECO:0000256" key="1">
    <source>
        <dbReference type="ARBA" id="ARBA00010617"/>
    </source>
</evidence>
<comment type="similarity">
    <text evidence="1 2">Belongs to the cytochrome P450 family.</text>
</comment>
<evidence type="ECO:0008006" key="5">
    <source>
        <dbReference type="Google" id="ProtNLM"/>
    </source>
</evidence>
<sequence length="399" mass="43592">MSAPIDAPTADWVDPTVLARDPYDTYTRLRELGPVVRVPAVGKYLVTSFAGCRDVEADQETYSASVTGGSATLARALGAQPMLRKDDPDHAVERQTVNPTLRPKNIRQTWAPVFERNARTQLAVLREQGPDDADLNRDYAGPVAAQNLVDLLGLRGASAADMQRWSHAFIAGTGNLHDDADTWRRCDAAREEVDALLEELVPWYRRHPDGSMTSAFVNGGLPHEAVAANVKLTISGGMNEPQHMVTAVVWALSRHPDQRRRVLADPALWPAVFDETVRWVSPIGMYPRETTRATVLAGTRLPERAPIGVVVAAANRDPAEFDGAAEFDSARPRRSHLGFGSGVHLCAGHWAARISIGEIAVPLVHEALPGLRSDPRRAEQWAGWVFRGLSSLPVTWGPE</sequence>
<dbReference type="InterPro" id="IPR001128">
    <property type="entry name" value="Cyt_P450"/>
</dbReference>
<dbReference type="PRINTS" id="PR00359">
    <property type="entry name" value="BP450"/>
</dbReference>
<dbReference type="InterPro" id="IPR036396">
    <property type="entry name" value="Cyt_P450_sf"/>
</dbReference>
<dbReference type="PANTHER" id="PTHR46696:SF1">
    <property type="entry name" value="CYTOCHROME P450 YJIB-RELATED"/>
    <property type="match status" value="1"/>
</dbReference>
<dbReference type="RefSeq" id="WP_153360965.1">
    <property type="nucleotide sequence ID" value="NZ_JABGDC010000146.1"/>
</dbReference>
<dbReference type="EMBL" id="VLKF01000001">
    <property type="protein sequence ID" value="TWH72753.1"/>
    <property type="molecule type" value="Genomic_DNA"/>
</dbReference>
<evidence type="ECO:0000313" key="3">
    <source>
        <dbReference type="EMBL" id="TWH72753.1"/>
    </source>
</evidence>
<dbReference type="Pfam" id="PF00067">
    <property type="entry name" value="p450"/>
    <property type="match status" value="1"/>
</dbReference>
<evidence type="ECO:0000313" key="4">
    <source>
        <dbReference type="Proteomes" id="UP000321490"/>
    </source>
</evidence>
<dbReference type="PANTHER" id="PTHR46696">
    <property type="entry name" value="P450, PUTATIVE (EUROFUNG)-RELATED"/>
    <property type="match status" value="1"/>
</dbReference>
<reference evidence="3 4" key="1">
    <citation type="submission" date="2019-07" db="EMBL/GenBank/DDBJ databases">
        <title>R&amp;d 2014.</title>
        <authorList>
            <person name="Klenk H.-P."/>
        </authorList>
    </citation>
    <scope>NUCLEOTIDE SEQUENCE [LARGE SCALE GENOMIC DNA]</scope>
    <source>
        <strain evidence="3 4">DSM 45764</strain>
    </source>
</reference>
<dbReference type="PROSITE" id="PS00086">
    <property type="entry name" value="CYTOCHROME_P450"/>
    <property type="match status" value="1"/>
</dbReference>
<keyword evidence="2" id="KW-0560">Oxidoreductase</keyword>
<accession>A0A562IPV3</accession>
<dbReference type="GO" id="GO:0020037">
    <property type="term" value="F:heme binding"/>
    <property type="evidence" value="ECO:0007669"/>
    <property type="project" value="InterPro"/>
</dbReference>
<dbReference type="GO" id="GO:0004497">
    <property type="term" value="F:monooxygenase activity"/>
    <property type="evidence" value="ECO:0007669"/>
    <property type="project" value="UniProtKB-KW"/>
</dbReference>
<proteinExistence type="inferred from homology"/>
<organism evidence="3 4">
    <name type="scientific">Modestobacter roseus</name>
    <dbReference type="NCBI Taxonomy" id="1181884"/>
    <lineage>
        <taxon>Bacteria</taxon>
        <taxon>Bacillati</taxon>
        <taxon>Actinomycetota</taxon>
        <taxon>Actinomycetes</taxon>
        <taxon>Geodermatophilales</taxon>
        <taxon>Geodermatophilaceae</taxon>
        <taxon>Modestobacter</taxon>
    </lineage>
</organism>
<dbReference type="SUPFAM" id="SSF48264">
    <property type="entry name" value="Cytochrome P450"/>
    <property type="match status" value="1"/>
</dbReference>